<accession>A0ACB9D2Z7</accession>
<proteinExistence type="predicted"/>
<reference evidence="1 2" key="2">
    <citation type="journal article" date="2022" name="Mol. Ecol. Resour.">
        <title>The genomes of chicory, endive, great burdock and yacon provide insights into Asteraceae paleo-polyploidization history and plant inulin production.</title>
        <authorList>
            <person name="Fan W."/>
            <person name="Wang S."/>
            <person name="Wang H."/>
            <person name="Wang A."/>
            <person name="Jiang F."/>
            <person name="Liu H."/>
            <person name="Zhao H."/>
            <person name="Xu D."/>
            <person name="Zhang Y."/>
        </authorList>
    </citation>
    <scope>NUCLEOTIDE SEQUENCE [LARGE SCALE GENOMIC DNA]</scope>
    <source>
        <strain evidence="2">cv. Punajuju</strain>
        <tissue evidence="1">Leaves</tissue>
    </source>
</reference>
<keyword evidence="2" id="KW-1185">Reference proteome</keyword>
<reference evidence="2" key="1">
    <citation type="journal article" date="2022" name="Mol. Ecol. Resour.">
        <title>The genomes of chicory, endive, great burdock and yacon provide insights into Asteraceae palaeo-polyploidization history and plant inulin production.</title>
        <authorList>
            <person name="Fan W."/>
            <person name="Wang S."/>
            <person name="Wang H."/>
            <person name="Wang A."/>
            <person name="Jiang F."/>
            <person name="Liu H."/>
            <person name="Zhao H."/>
            <person name="Xu D."/>
            <person name="Zhang Y."/>
        </authorList>
    </citation>
    <scope>NUCLEOTIDE SEQUENCE [LARGE SCALE GENOMIC DNA]</scope>
    <source>
        <strain evidence="2">cv. Punajuju</strain>
    </source>
</reference>
<organism evidence="1 2">
    <name type="scientific">Cichorium intybus</name>
    <name type="common">Chicory</name>
    <dbReference type="NCBI Taxonomy" id="13427"/>
    <lineage>
        <taxon>Eukaryota</taxon>
        <taxon>Viridiplantae</taxon>
        <taxon>Streptophyta</taxon>
        <taxon>Embryophyta</taxon>
        <taxon>Tracheophyta</taxon>
        <taxon>Spermatophyta</taxon>
        <taxon>Magnoliopsida</taxon>
        <taxon>eudicotyledons</taxon>
        <taxon>Gunneridae</taxon>
        <taxon>Pentapetalae</taxon>
        <taxon>asterids</taxon>
        <taxon>campanulids</taxon>
        <taxon>Asterales</taxon>
        <taxon>Asteraceae</taxon>
        <taxon>Cichorioideae</taxon>
        <taxon>Cichorieae</taxon>
        <taxon>Cichoriinae</taxon>
        <taxon>Cichorium</taxon>
    </lineage>
</organism>
<dbReference type="EMBL" id="CM042013">
    <property type="protein sequence ID" value="KAI3740833.1"/>
    <property type="molecule type" value="Genomic_DNA"/>
</dbReference>
<evidence type="ECO:0000313" key="2">
    <source>
        <dbReference type="Proteomes" id="UP001055811"/>
    </source>
</evidence>
<gene>
    <name evidence="1" type="ORF">L2E82_31307</name>
</gene>
<name>A0ACB9D2Z7_CICIN</name>
<sequence>MAQSELEMTNSSSDDEEEVSSEGSESESESEMTPPPPPSSRKSQAISQSSSEESESDSDSPPKMPEKADPNIKPLASKPMDDEPSRKPRPKNPLSRYSPPPMKPANGKRKAPEVDDEAMESKIPKKEVAVAAVAVAATGSENAGEKKPLFQRLWSEDDEIVLIKGMINYVETKGKDPIADVNDFHEFVKSSLNVDVNNGQMTAKVKRLKAKFMNNVGKIEQNGKVRSLSNPHEKKMYELSEKLWGRNSNKNPALVSCTTKKVNPKPKANQKPKENPNSVVSNEANVNGGIESGKTVMHSKSGIRFPITDEDIMNRALELASGDKKAELEEKWNDLKVQEFKHYLKKLELMKEQGELVLNAIKKSGGS</sequence>
<dbReference type="Proteomes" id="UP001055811">
    <property type="component" value="Linkage Group LG05"/>
</dbReference>
<comment type="caution">
    <text evidence="1">The sequence shown here is derived from an EMBL/GenBank/DDBJ whole genome shotgun (WGS) entry which is preliminary data.</text>
</comment>
<protein>
    <submittedName>
        <fullName evidence="1">Uncharacterized protein</fullName>
    </submittedName>
</protein>
<evidence type="ECO:0000313" key="1">
    <source>
        <dbReference type="EMBL" id="KAI3740833.1"/>
    </source>
</evidence>